<feature type="compositionally biased region" description="Acidic residues" evidence="4">
    <location>
        <begin position="29"/>
        <end position="38"/>
    </location>
</feature>
<evidence type="ECO:0000256" key="3">
    <source>
        <dbReference type="ARBA" id="ARBA00023136"/>
    </source>
</evidence>
<dbReference type="OrthoDB" id="1585644at2759"/>
<keyword evidence="3" id="KW-0472">Membrane</keyword>
<sequence>MHNVVVSIKSRRVPGAMTDDEFLGTSNENEAESEELDEILTEEERRQLEVALKLDSSEMSNESEDGIIGHQHSGYESREIPIEETNGFKNGETKQEKKGWFGGWRKKETKHEVQRKVVPPRSSFRVDEKVSDLLGDSPSRSQIKPGRHSVEIVATDDHRRIRDLRIPTSMSSESSNRRKDSSRENEYKKGLRPILWLSPNFPLQIEELLPLLDILANKVKAIRRLRELLTTKLPAGTFPVKVAIPVVPTIRVLVTFTKFEELPPVDEFSTPPSSPTAGQESPAVTHSSGSWFQWIKTPYQRPSSSNHSYNKIENLQDPFAIPPNYTWITAEAKKKKMQEKSKSKKGKGQNH</sequence>
<dbReference type="InterPro" id="IPR055285">
    <property type="entry name" value="ANKRD13_C"/>
</dbReference>
<dbReference type="GO" id="GO:0005737">
    <property type="term" value="C:cytoplasm"/>
    <property type="evidence" value="ECO:0007669"/>
    <property type="project" value="TreeGrafter"/>
</dbReference>
<evidence type="ECO:0000256" key="4">
    <source>
        <dbReference type="SAM" id="MobiDB-lite"/>
    </source>
</evidence>
<feature type="region of interest" description="Disordered" evidence="4">
    <location>
        <begin position="332"/>
        <end position="351"/>
    </location>
</feature>
<reference evidence="6 7" key="1">
    <citation type="journal article" date="2019" name="Genome Biol. Evol.">
        <title>Insights into the evolution of the New World diploid cottons (Gossypium, subgenus Houzingenia) based on genome sequencing.</title>
        <authorList>
            <person name="Grover C.E."/>
            <person name="Arick M.A. 2nd"/>
            <person name="Thrash A."/>
            <person name="Conover J.L."/>
            <person name="Sanders W.S."/>
            <person name="Peterson D.G."/>
            <person name="Frelichowski J.E."/>
            <person name="Scheffler J.A."/>
            <person name="Scheffler B.E."/>
            <person name="Wendel J.F."/>
        </authorList>
    </citation>
    <scope>NUCLEOTIDE SEQUENCE [LARGE SCALE GENOMIC DNA]</scope>
    <source>
        <strain evidence="6">0</strain>
        <tissue evidence="6">Leaf</tissue>
    </source>
</reference>
<feature type="compositionally biased region" description="Basic residues" evidence="4">
    <location>
        <begin position="333"/>
        <end position="351"/>
    </location>
</feature>
<keyword evidence="2" id="KW-0677">Repeat</keyword>
<organism evidence="6 7">
    <name type="scientific">Gossypium harknessii</name>
    <dbReference type="NCBI Taxonomy" id="34285"/>
    <lineage>
        <taxon>Eukaryota</taxon>
        <taxon>Viridiplantae</taxon>
        <taxon>Streptophyta</taxon>
        <taxon>Embryophyta</taxon>
        <taxon>Tracheophyta</taxon>
        <taxon>Spermatophyta</taxon>
        <taxon>Magnoliopsida</taxon>
        <taxon>eudicotyledons</taxon>
        <taxon>Gunneridae</taxon>
        <taxon>Pentapetalae</taxon>
        <taxon>rosids</taxon>
        <taxon>malvids</taxon>
        <taxon>Malvales</taxon>
        <taxon>Malvaceae</taxon>
        <taxon>Malvoideae</taxon>
        <taxon>Gossypium</taxon>
    </lineage>
</organism>
<gene>
    <name evidence="6" type="ORF">Gohar_008215</name>
</gene>
<dbReference type="PANTHER" id="PTHR12447">
    <property type="entry name" value="ANKYRIN REPEAT DOMAIN-CONTAINING PROTEIN 13"/>
    <property type="match status" value="1"/>
</dbReference>
<dbReference type="PANTHER" id="PTHR12447:SF35">
    <property type="entry name" value="ANKYRIN REPEAT FAMILY PROTEIN"/>
    <property type="match status" value="1"/>
</dbReference>
<dbReference type="InterPro" id="IPR021832">
    <property type="entry name" value="ANKRD13"/>
</dbReference>
<feature type="region of interest" description="Disordered" evidence="4">
    <location>
        <begin position="166"/>
        <end position="185"/>
    </location>
</feature>
<dbReference type="Pfam" id="PF11904">
    <property type="entry name" value="ANKRD13_C"/>
    <property type="match status" value="1"/>
</dbReference>
<feature type="region of interest" description="Disordered" evidence="4">
    <location>
        <begin position="54"/>
        <end position="77"/>
    </location>
</feature>
<evidence type="ECO:0000313" key="6">
    <source>
        <dbReference type="EMBL" id="MBA0797527.1"/>
    </source>
</evidence>
<protein>
    <recommendedName>
        <fullName evidence="5">Ankyrin repeat domain-containing protein</fullName>
    </recommendedName>
</protein>
<dbReference type="AlphaFoldDB" id="A0A7J9GIZ3"/>
<feature type="compositionally biased region" description="Basic and acidic residues" evidence="4">
    <location>
        <begin position="175"/>
        <end position="185"/>
    </location>
</feature>
<feature type="region of interest" description="Disordered" evidence="4">
    <location>
        <begin position="265"/>
        <end position="285"/>
    </location>
</feature>
<evidence type="ECO:0000256" key="2">
    <source>
        <dbReference type="ARBA" id="ARBA00022737"/>
    </source>
</evidence>
<dbReference type="EMBL" id="JABFAD010000005">
    <property type="protein sequence ID" value="MBA0797527.1"/>
    <property type="molecule type" value="Genomic_DNA"/>
</dbReference>
<dbReference type="Proteomes" id="UP000593560">
    <property type="component" value="Unassembled WGS sequence"/>
</dbReference>
<feature type="region of interest" description="Disordered" evidence="4">
    <location>
        <begin position="15"/>
        <end position="38"/>
    </location>
</feature>
<accession>A0A7J9GIZ3</accession>
<keyword evidence="7" id="KW-1185">Reference proteome</keyword>
<evidence type="ECO:0000313" key="7">
    <source>
        <dbReference type="Proteomes" id="UP000593560"/>
    </source>
</evidence>
<comment type="subcellular location">
    <subcellularLocation>
        <location evidence="1">Endomembrane system</location>
    </subcellularLocation>
</comment>
<evidence type="ECO:0000256" key="1">
    <source>
        <dbReference type="ARBA" id="ARBA00004308"/>
    </source>
</evidence>
<proteinExistence type="predicted"/>
<name>A0A7J9GIZ3_9ROSI</name>
<comment type="caution">
    <text evidence="6">The sequence shown here is derived from an EMBL/GenBank/DDBJ whole genome shotgun (WGS) entry which is preliminary data.</text>
</comment>
<dbReference type="GO" id="GO:0012505">
    <property type="term" value="C:endomembrane system"/>
    <property type="evidence" value="ECO:0007669"/>
    <property type="project" value="UniProtKB-SubCell"/>
</dbReference>
<feature type="domain" description="Ankyrin repeat" evidence="5">
    <location>
        <begin position="1"/>
        <end position="326"/>
    </location>
</feature>
<evidence type="ECO:0000259" key="5">
    <source>
        <dbReference type="Pfam" id="PF11904"/>
    </source>
</evidence>
<feature type="compositionally biased region" description="Polar residues" evidence="4">
    <location>
        <begin position="275"/>
        <end position="285"/>
    </location>
</feature>